<reference evidence="5 6" key="1">
    <citation type="journal article" date="2024" name="BMC Biol.">
        <title>Comparative genomics of Ascetosporea gives new insight into the evolutionary basis for animal parasitism in Rhizaria.</title>
        <authorList>
            <person name="Hiltunen Thoren M."/>
            <person name="Onut-Brannstrom I."/>
            <person name="Alfjorden A."/>
            <person name="Peckova H."/>
            <person name="Swords F."/>
            <person name="Hooper C."/>
            <person name="Holzer A.S."/>
            <person name="Bass D."/>
            <person name="Burki F."/>
        </authorList>
    </citation>
    <scope>NUCLEOTIDE SEQUENCE [LARGE SCALE GENOMIC DNA]</scope>
    <source>
        <strain evidence="5">20-A016</strain>
    </source>
</reference>
<evidence type="ECO:0000313" key="6">
    <source>
        <dbReference type="Proteomes" id="UP001439008"/>
    </source>
</evidence>
<dbReference type="InterPro" id="IPR001017">
    <property type="entry name" value="DH_E1"/>
</dbReference>
<evidence type="ECO:0000256" key="3">
    <source>
        <dbReference type="ARBA" id="ARBA00023052"/>
    </source>
</evidence>
<keyword evidence="2" id="KW-0560">Oxidoreductase</keyword>
<keyword evidence="6" id="KW-1185">Reference proteome</keyword>
<feature type="domain" description="Dehydrogenase E1 component" evidence="4">
    <location>
        <begin position="47"/>
        <end position="148"/>
    </location>
</feature>
<dbReference type="Pfam" id="PF00676">
    <property type="entry name" value="E1_dh"/>
    <property type="match status" value="1"/>
</dbReference>
<sequence>MFSKSVSLRRFGTSAMLKCSPTKAHKCLHPKSTIMVHKNELLQYFENMNLIRKMEIKTDSIYKSGLIRGFCHLYDGQEAVAVGIEAGIKPSDHLITAYRCHAQQLLRGDSVRGILAEMLGKKTGTSKGKGGSMHLYMPQNNFHGGNGIGI</sequence>
<protein>
    <submittedName>
        <fullName evidence="5">Pyruvate dehydrogenase E1 component subunit alpha, somatic form, mitochondrial</fullName>
    </submittedName>
</protein>
<organism evidence="5 6">
    <name type="scientific">Bonamia ostreae</name>
    <dbReference type="NCBI Taxonomy" id="126728"/>
    <lineage>
        <taxon>Eukaryota</taxon>
        <taxon>Sar</taxon>
        <taxon>Rhizaria</taxon>
        <taxon>Endomyxa</taxon>
        <taxon>Ascetosporea</taxon>
        <taxon>Haplosporida</taxon>
        <taxon>Bonamia</taxon>
    </lineage>
</organism>
<evidence type="ECO:0000256" key="1">
    <source>
        <dbReference type="ARBA" id="ARBA00001964"/>
    </source>
</evidence>
<comment type="caution">
    <text evidence="5">The sequence shown here is derived from an EMBL/GenBank/DDBJ whole genome shotgun (WGS) entry which is preliminary data.</text>
</comment>
<dbReference type="SUPFAM" id="SSF52518">
    <property type="entry name" value="Thiamin diphosphate-binding fold (THDP-binding)"/>
    <property type="match status" value="1"/>
</dbReference>
<dbReference type="PANTHER" id="PTHR11516">
    <property type="entry name" value="PYRUVATE DEHYDROGENASE E1 COMPONENT, ALPHA SUBUNIT BACTERIAL AND ORGANELLAR"/>
    <property type="match status" value="1"/>
</dbReference>
<comment type="cofactor">
    <cofactor evidence="1">
        <name>thiamine diphosphate</name>
        <dbReference type="ChEBI" id="CHEBI:58937"/>
    </cofactor>
</comment>
<dbReference type="Proteomes" id="UP001439008">
    <property type="component" value="Unassembled WGS sequence"/>
</dbReference>
<evidence type="ECO:0000313" key="5">
    <source>
        <dbReference type="EMBL" id="MES1920314.1"/>
    </source>
</evidence>
<keyword evidence="5" id="KW-0670">Pyruvate</keyword>
<keyword evidence="3" id="KW-0786">Thiamine pyrophosphate</keyword>
<accession>A0ABV2AKW5</accession>
<dbReference type="EMBL" id="JBDODL010000606">
    <property type="protein sequence ID" value="MES1920314.1"/>
    <property type="molecule type" value="Genomic_DNA"/>
</dbReference>
<evidence type="ECO:0000256" key="2">
    <source>
        <dbReference type="ARBA" id="ARBA00023002"/>
    </source>
</evidence>
<gene>
    <name evidence="5" type="primary">PDHA1_1</name>
    <name evidence="5" type="ORF">MHBO_001997</name>
</gene>
<dbReference type="InterPro" id="IPR029061">
    <property type="entry name" value="THDP-binding"/>
</dbReference>
<evidence type="ECO:0000259" key="4">
    <source>
        <dbReference type="Pfam" id="PF00676"/>
    </source>
</evidence>
<name>A0ABV2AKW5_9EUKA</name>
<dbReference type="PANTHER" id="PTHR11516:SF60">
    <property type="entry name" value="PYRUVATE DEHYDROGENASE E1 COMPONENT SUBUNIT ALPHA"/>
    <property type="match status" value="1"/>
</dbReference>
<dbReference type="InterPro" id="IPR050642">
    <property type="entry name" value="PDH_E1_Alpha_Subunit"/>
</dbReference>
<proteinExistence type="predicted"/>
<dbReference type="Gene3D" id="3.40.50.970">
    <property type="match status" value="1"/>
</dbReference>